<dbReference type="EMBL" id="ML975151">
    <property type="protein sequence ID" value="KAF1815883.1"/>
    <property type="molecule type" value="Genomic_DNA"/>
</dbReference>
<protein>
    <submittedName>
        <fullName evidence="1 3">Uncharacterized protein</fullName>
    </submittedName>
</protein>
<evidence type="ECO:0000313" key="1">
    <source>
        <dbReference type="EMBL" id="KAF1815883.1"/>
    </source>
</evidence>
<organism evidence="1">
    <name type="scientific">Eremomyces bilateralis CBS 781.70</name>
    <dbReference type="NCBI Taxonomy" id="1392243"/>
    <lineage>
        <taxon>Eukaryota</taxon>
        <taxon>Fungi</taxon>
        <taxon>Dikarya</taxon>
        <taxon>Ascomycota</taxon>
        <taxon>Pezizomycotina</taxon>
        <taxon>Dothideomycetes</taxon>
        <taxon>Dothideomycetes incertae sedis</taxon>
        <taxon>Eremomycetales</taxon>
        <taxon>Eremomycetaceae</taxon>
        <taxon>Eremomyces</taxon>
    </lineage>
</organism>
<dbReference type="RefSeq" id="XP_033537514.1">
    <property type="nucleotide sequence ID" value="XM_033674333.1"/>
</dbReference>
<keyword evidence="2" id="KW-1185">Reference proteome</keyword>
<gene>
    <name evidence="1 3" type="ORF">P152DRAFT_200626</name>
</gene>
<name>A0A6G1GCY3_9PEZI</name>
<proteinExistence type="predicted"/>
<dbReference type="GeneID" id="54414903"/>
<reference evidence="3" key="3">
    <citation type="submission" date="2025-04" db="UniProtKB">
        <authorList>
            <consortium name="RefSeq"/>
        </authorList>
    </citation>
    <scope>IDENTIFICATION</scope>
    <source>
        <strain evidence="3">CBS 781.70</strain>
    </source>
</reference>
<accession>A0A6G1GCY3</accession>
<evidence type="ECO:0000313" key="3">
    <source>
        <dbReference type="RefSeq" id="XP_033537514.1"/>
    </source>
</evidence>
<reference evidence="3" key="2">
    <citation type="submission" date="2020-04" db="EMBL/GenBank/DDBJ databases">
        <authorList>
            <consortium name="NCBI Genome Project"/>
        </authorList>
    </citation>
    <scope>NUCLEOTIDE SEQUENCE</scope>
    <source>
        <strain evidence="3">CBS 781.70</strain>
    </source>
</reference>
<dbReference type="Proteomes" id="UP000504638">
    <property type="component" value="Unplaced"/>
</dbReference>
<evidence type="ECO:0000313" key="2">
    <source>
        <dbReference type="Proteomes" id="UP000504638"/>
    </source>
</evidence>
<sequence>MPDIPVPPTYVHSQHQVSTCIPYRLILHQLLLDMKSQQNHITTSGGHGVCNNPHQLSSISTSPTNIVTFLFLSNGPNRCHPVRARSSFRVCSGRQVTRQSLWKRPREPKRLPYFTTLANQHPAPHI</sequence>
<dbReference type="AlphaFoldDB" id="A0A6G1GCY3"/>
<reference evidence="1 3" key="1">
    <citation type="submission" date="2020-01" db="EMBL/GenBank/DDBJ databases">
        <authorList>
            <consortium name="DOE Joint Genome Institute"/>
            <person name="Haridas S."/>
            <person name="Albert R."/>
            <person name="Binder M."/>
            <person name="Bloem J."/>
            <person name="Labutti K."/>
            <person name="Salamov A."/>
            <person name="Andreopoulos B."/>
            <person name="Baker S.E."/>
            <person name="Barry K."/>
            <person name="Bills G."/>
            <person name="Bluhm B.H."/>
            <person name="Cannon C."/>
            <person name="Castanera R."/>
            <person name="Culley D.E."/>
            <person name="Daum C."/>
            <person name="Ezra D."/>
            <person name="Gonzalez J.B."/>
            <person name="Henrissat B."/>
            <person name="Kuo A."/>
            <person name="Liang C."/>
            <person name="Lipzen A."/>
            <person name="Lutzoni F."/>
            <person name="Magnuson J."/>
            <person name="Mondo S."/>
            <person name="Nolan M."/>
            <person name="Ohm R."/>
            <person name="Pangilinan J."/>
            <person name="Park H.-J."/>
            <person name="Ramirez L."/>
            <person name="Alfaro M."/>
            <person name="Sun H."/>
            <person name="Tritt A."/>
            <person name="Yoshinaga Y."/>
            <person name="Zwiers L.-H."/>
            <person name="Turgeon B.G."/>
            <person name="Goodwin S.B."/>
            <person name="Spatafora J.W."/>
            <person name="Crous P.W."/>
            <person name="Grigoriev I.V."/>
        </authorList>
    </citation>
    <scope>NUCLEOTIDE SEQUENCE</scope>
    <source>
        <strain evidence="1 3">CBS 781.70</strain>
    </source>
</reference>